<organism evidence="1 2">
    <name type="scientific">Pseudomonas phage 201phi2-1</name>
    <name type="common">Pseudomonas chlororaphis phage 201phi2-1</name>
    <dbReference type="NCBI Taxonomy" id="198110"/>
    <lineage>
        <taxon>Viruses</taxon>
        <taxon>Duplodnaviria</taxon>
        <taxon>Heunggongvirae</taxon>
        <taxon>Uroviricota</taxon>
        <taxon>Caudoviricetes</taxon>
        <taxon>Chimalliviridae</taxon>
        <taxon>Serwervirus</taxon>
        <taxon>Serwervirus 201phi21</taxon>
    </lineage>
</organism>
<evidence type="ECO:0000313" key="1">
    <source>
        <dbReference type="EMBL" id="ABY63105.1"/>
    </source>
</evidence>
<gene>
    <name evidence="1" type="ORF">201phi2-1p278</name>
</gene>
<proteinExistence type="predicted"/>
<name>B3FJD9_BP201</name>
<reference evidence="1 2" key="1">
    <citation type="journal article" date="2008" name="Virology">
        <title>Characterization of Pseudomonas chlororaphis myovirus 201varphi2-1 via genomic sequencing, mass spectrometry, and electron microscopy.</title>
        <authorList>
            <person name="Thomas J.A."/>
            <person name="Rolando M.R."/>
            <person name="Carroll C.A."/>
            <person name="Shen P.S."/>
            <person name="Belnap D.M."/>
            <person name="Weintraub S.T."/>
            <person name="Serwer P."/>
            <person name="Hardies S.C."/>
        </authorList>
    </citation>
    <scope>NUCLEOTIDE SEQUENCE</scope>
</reference>
<dbReference type="KEGG" id="vg:6372322"/>
<keyword evidence="2" id="KW-1185">Reference proteome</keyword>
<dbReference type="RefSeq" id="YP_001957000.1">
    <property type="nucleotide sequence ID" value="NC_010821.1"/>
</dbReference>
<protein>
    <submittedName>
        <fullName evidence="1">Uncharacterized protein</fullName>
    </submittedName>
</protein>
<organismHost>
    <name type="scientific">Pseudomonas chlororaphis</name>
    <dbReference type="NCBI Taxonomy" id="587753"/>
</organismHost>
<sequence length="162" mass="18607">MFKQFILWLVTKLLTPRDRLQLVVDDGFLANPRRTIDNLYHVAHSNKHGVKFESFDRVSAKRLSEFDISGSVYIAVLFALHDKLIACTGGSCFEEEVRNFFHKVNTIKGHGNRLKVSKDLFELVRKETLFANEQDINLVAHVLQHQYIDTEATTKFLTNTGV</sequence>
<dbReference type="Proteomes" id="UP000002421">
    <property type="component" value="Segment"/>
</dbReference>
<dbReference type="EMBL" id="EU197055">
    <property type="protein sequence ID" value="ABY63105.1"/>
    <property type="molecule type" value="Genomic_DNA"/>
</dbReference>
<accession>B3FJD9</accession>
<evidence type="ECO:0000313" key="2">
    <source>
        <dbReference type="Proteomes" id="UP000002421"/>
    </source>
</evidence>